<gene>
    <name evidence="4" type="ORF">EWM62_16785</name>
</gene>
<dbReference type="SUPFAM" id="SSF53448">
    <property type="entry name" value="Nucleotide-diphospho-sugar transferases"/>
    <property type="match status" value="1"/>
</dbReference>
<evidence type="ECO:0000313" key="4">
    <source>
        <dbReference type="EMBL" id="RYU87364.1"/>
    </source>
</evidence>
<dbReference type="Proteomes" id="UP000293331">
    <property type="component" value="Unassembled WGS sequence"/>
</dbReference>
<dbReference type="RefSeq" id="WP_129877832.1">
    <property type="nucleotide sequence ID" value="NZ_SEWG01000007.1"/>
</dbReference>
<dbReference type="InterPro" id="IPR050834">
    <property type="entry name" value="Glycosyltransf_2"/>
</dbReference>
<accession>A0A4Q5LHW8</accession>
<proteinExistence type="predicted"/>
<dbReference type="OrthoDB" id="9801954at2"/>
<protein>
    <submittedName>
        <fullName evidence="4">Glycosyltransferase</fullName>
    </submittedName>
</protein>
<feature type="domain" description="Galactosyltransferase C-terminal" evidence="3">
    <location>
        <begin position="176"/>
        <end position="233"/>
    </location>
</feature>
<comment type="caution">
    <text evidence="4">The sequence shown here is derived from an EMBL/GenBank/DDBJ whole genome shotgun (WGS) entry which is preliminary data.</text>
</comment>
<evidence type="ECO:0000259" key="2">
    <source>
        <dbReference type="Pfam" id="PF00535"/>
    </source>
</evidence>
<name>A0A4Q5LHW8_9SPHI</name>
<dbReference type="Pfam" id="PF02709">
    <property type="entry name" value="Glyco_transf_7C"/>
    <property type="match status" value="1"/>
</dbReference>
<dbReference type="EMBL" id="SEWG01000007">
    <property type="protein sequence ID" value="RYU87364.1"/>
    <property type="molecule type" value="Genomic_DNA"/>
</dbReference>
<dbReference type="Gene3D" id="3.90.550.10">
    <property type="entry name" value="Spore Coat Polysaccharide Biosynthesis Protein SpsA, Chain A"/>
    <property type="match status" value="1"/>
</dbReference>
<dbReference type="AlphaFoldDB" id="A0A4Q5LHW8"/>
<reference evidence="4 5" key="1">
    <citation type="submission" date="2019-02" db="EMBL/GenBank/DDBJ databases">
        <title>Bacterial novel species Mucilaginibacter sp. 17JY9-4 isolated from soil.</title>
        <authorList>
            <person name="Jung H.-Y."/>
        </authorList>
    </citation>
    <scope>NUCLEOTIDE SEQUENCE [LARGE SCALE GENOMIC DNA]</scope>
    <source>
        <strain evidence="4 5">17JY9-4</strain>
    </source>
</reference>
<evidence type="ECO:0000313" key="5">
    <source>
        <dbReference type="Proteomes" id="UP000293331"/>
    </source>
</evidence>
<dbReference type="GO" id="GO:0016740">
    <property type="term" value="F:transferase activity"/>
    <property type="evidence" value="ECO:0007669"/>
    <property type="project" value="UniProtKB-KW"/>
</dbReference>
<feature type="domain" description="Glycosyltransferase 2-like" evidence="2">
    <location>
        <begin position="11"/>
        <end position="132"/>
    </location>
</feature>
<dbReference type="CDD" id="cd06420">
    <property type="entry name" value="GT2_Chondriotin_Pol_N"/>
    <property type="match status" value="1"/>
</dbReference>
<dbReference type="InterPro" id="IPR001173">
    <property type="entry name" value="Glyco_trans_2-like"/>
</dbReference>
<dbReference type="Pfam" id="PF00535">
    <property type="entry name" value="Glycos_transf_2"/>
    <property type="match status" value="1"/>
</dbReference>
<dbReference type="InterPro" id="IPR029044">
    <property type="entry name" value="Nucleotide-diphossugar_trans"/>
</dbReference>
<keyword evidence="1 4" id="KW-0808">Transferase</keyword>
<dbReference type="PANTHER" id="PTHR43685:SF3">
    <property type="entry name" value="SLR2126 PROTEIN"/>
    <property type="match status" value="1"/>
</dbReference>
<dbReference type="PANTHER" id="PTHR43685">
    <property type="entry name" value="GLYCOSYLTRANSFERASE"/>
    <property type="match status" value="1"/>
</dbReference>
<evidence type="ECO:0000259" key="3">
    <source>
        <dbReference type="Pfam" id="PF02709"/>
    </source>
</evidence>
<dbReference type="InterPro" id="IPR027791">
    <property type="entry name" value="Galactosyl_T_C"/>
</dbReference>
<keyword evidence="5" id="KW-1185">Reference proteome</keyword>
<evidence type="ECO:0000256" key="1">
    <source>
        <dbReference type="ARBA" id="ARBA00022679"/>
    </source>
</evidence>
<organism evidence="4 5">
    <name type="scientific">Mucilaginibacter terrigena</name>
    <dbReference type="NCBI Taxonomy" id="2492395"/>
    <lineage>
        <taxon>Bacteria</taxon>
        <taxon>Pseudomonadati</taxon>
        <taxon>Bacteroidota</taxon>
        <taxon>Sphingobacteriia</taxon>
        <taxon>Sphingobacteriales</taxon>
        <taxon>Sphingobacteriaceae</taxon>
        <taxon>Mucilaginibacter</taxon>
    </lineage>
</organism>
<sequence length="265" mass="30899">MAERNFTIALLISTYNWPGALELVFLSVLQQTQMPDEILIADDGSGEDTRQLIDSYREKFDIPVKHAWHEDNGFRKSEVLNMAVKMAETDYIIEIDGDIVLDRRFIADHIKQAQKGFFVQGSRAMISEVKTNELIKNKDVDLNPLSGGLYTRFNSYRIPPLAKFYDTKPLDPFNVKGCNLAFWREDYIKVNGYYNNFEGWGWEDYEFAARLINSGVYKKRVKMVAIMYHLFHKQNSRSSYRSNEVIYRRTVDEKLTYCDSGYAEV</sequence>